<dbReference type="SUPFAM" id="SSF50891">
    <property type="entry name" value="Cyclophilin-like"/>
    <property type="match status" value="1"/>
</dbReference>
<dbReference type="Proteomes" id="UP000632222">
    <property type="component" value="Unassembled WGS sequence"/>
</dbReference>
<name>A0ABQ2DIK2_9DEIO</name>
<dbReference type="Pfam" id="PF18050">
    <property type="entry name" value="Cyclophil_like2"/>
    <property type="match status" value="1"/>
</dbReference>
<evidence type="ECO:0000259" key="1">
    <source>
        <dbReference type="Pfam" id="PF18050"/>
    </source>
</evidence>
<reference evidence="3" key="1">
    <citation type="journal article" date="2019" name="Int. J. Syst. Evol. Microbiol.">
        <title>The Global Catalogue of Microorganisms (GCM) 10K type strain sequencing project: providing services to taxonomists for standard genome sequencing and annotation.</title>
        <authorList>
            <consortium name="The Broad Institute Genomics Platform"/>
            <consortium name="The Broad Institute Genome Sequencing Center for Infectious Disease"/>
            <person name="Wu L."/>
            <person name="Ma J."/>
        </authorList>
    </citation>
    <scope>NUCLEOTIDE SEQUENCE [LARGE SCALE GENOMIC DNA]</scope>
    <source>
        <strain evidence="3">JCM 14370</strain>
    </source>
</reference>
<sequence>MKIQVTIAGTSTTATLQDHPTAQDFLTLLPLTVSMKDMFAREKVLNLSRELSAEGPKTQEYQAGDIIYWPPGPNLALLYRKGDEPLGTDIIPLGVLDSLPDTLLAPEDVQVTFERLD</sequence>
<keyword evidence="3" id="KW-1185">Reference proteome</keyword>
<proteinExistence type="predicted"/>
<dbReference type="RefSeq" id="WP_189008679.1">
    <property type="nucleotide sequence ID" value="NZ_BMOD01000039.1"/>
</dbReference>
<accession>A0ABQ2DIK2</accession>
<dbReference type="InterPro" id="IPR041183">
    <property type="entry name" value="Cyclophilin-like"/>
</dbReference>
<dbReference type="EMBL" id="BMOD01000039">
    <property type="protein sequence ID" value="GGJ57454.1"/>
    <property type="molecule type" value="Genomic_DNA"/>
</dbReference>
<dbReference type="InterPro" id="IPR029000">
    <property type="entry name" value="Cyclophilin-like_dom_sf"/>
</dbReference>
<feature type="domain" description="Cyclophilin-like" evidence="1">
    <location>
        <begin position="5"/>
        <end position="114"/>
    </location>
</feature>
<gene>
    <name evidence="2" type="ORF">GCM10008938_49380</name>
</gene>
<organism evidence="2 3">
    <name type="scientific">Deinococcus roseus</name>
    <dbReference type="NCBI Taxonomy" id="392414"/>
    <lineage>
        <taxon>Bacteria</taxon>
        <taxon>Thermotogati</taxon>
        <taxon>Deinococcota</taxon>
        <taxon>Deinococci</taxon>
        <taxon>Deinococcales</taxon>
        <taxon>Deinococcaceae</taxon>
        <taxon>Deinococcus</taxon>
    </lineage>
</organism>
<evidence type="ECO:0000313" key="2">
    <source>
        <dbReference type="EMBL" id="GGJ57454.1"/>
    </source>
</evidence>
<protein>
    <recommendedName>
        <fullName evidence="1">Cyclophilin-like domain-containing protein</fullName>
    </recommendedName>
</protein>
<comment type="caution">
    <text evidence="2">The sequence shown here is derived from an EMBL/GenBank/DDBJ whole genome shotgun (WGS) entry which is preliminary data.</text>
</comment>
<dbReference type="Gene3D" id="2.40.100.20">
    <property type="match status" value="1"/>
</dbReference>
<evidence type="ECO:0000313" key="3">
    <source>
        <dbReference type="Proteomes" id="UP000632222"/>
    </source>
</evidence>